<keyword evidence="6" id="KW-1185">Reference proteome</keyword>
<dbReference type="RefSeq" id="WP_110987823.1">
    <property type="nucleotide sequence ID" value="NZ_CAWNWM010000015.1"/>
</dbReference>
<dbReference type="PANTHER" id="PTHR33222:SF4">
    <property type="entry name" value="PROTEIN CURVATURE THYLAKOID 1A, CHLOROPLASTIC"/>
    <property type="match status" value="1"/>
</dbReference>
<feature type="transmembrane region" description="Helical" evidence="3">
    <location>
        <begin position="101"/>
        <end position="122"/>
    </location>
</feature>
<dbReference type="PANTHER" id="PTHR33222">
    <property type="match status" value="1"/>
</dbReference>
<comment type="caution">
    <text evidence="5">The sequence shown here is derived from an EMBL/GenBank/DDBJ whole genome shotgun (WGS) entry which is preliminary data.</text>
</comment>
<feature type="region of interest" description="Disordered" evidence="2">
    <location>
        <begin position="1"/>
        <end position="39"/>
    </location>
</feature>
<evidence type="ECO:0000256" key="1">
    <source>
        <dbReference type="ARBA" id="ARBA00004141"/>
    </source>
</evidence>
<protein>
    <recommendedName>
        <fullName evidence="4">Cyanobacterial aminoacyl-tRNA synthetase CAAD domain-containing protein</fullName>
    </recommendedName>
</protein>
<proteinExistence type="predicted"/>
<feature type="transmembrane region" description="Helical" evidence="3">
    <location>
        <begin position="75"/>
        <end position="95"/>
    </location>
</feature>
<reference evidence="5 6" key="1">
    <citation type="journal article" date="2018" name="Sci. Rep.">
        <title>A novel species of the marine cyanobacterium Acaryochloris with a unique pigment content and lifestyle.</title>
        <authorList>
            <person name="Partensky F."/>
            <person name="Six C."/>
            <person name="Ratin M."/>
            <person name="Garczarek L."/>
            <person name="Vaulot D."/>
            <person name="Probert I."/>
            <person name="Calteau A."/>
            <person name="Gourvil P."/>
            <person name="Marie D."/>
            <person name="Grebert T."/>
            <person name="Bouchier C."/>
            <person name="Le Panse S."/>
            <person name="Gachenot M."/>
            <person name="Rodriguez F."/>
            <person name="Garrido J.L."/>
        </authorList>
    </citation>
    <scope>NUCLEOTIDE SEQUENCE [LARGE SCALE GENOMIC DNA]</scope>
    <source>
        <strain evidence="5 6">RCC1774</strain>
    </source>
</reference>
<evidence type="ECO:0000259" key="4">
    <source>
        <dbReference type="Pfam" id="PF14159"/>
    </source>
</evidence>
<keyword evidence="3" id="KW-1133">Transmembrane helix</keyword>
<sequence length="147" mass="16144">MNSDPQNQPAGTSTSPVETSASIEVSSGTPGALSTVSTDNTDWNEVSEKVFSYIDMVPDFVVRNFNKYRQPLTKIGIFLLAVISVAIADGVLDVVNALPLVAPLLELVGLGYTGWFIWRYLLYAERRQELSRDYQALKDRVAGKSAE</sequence>
<evidence type="ECO:0000256" key="3">
    <source>
        <dbReference type="SAM" id="Phobius"/>
    </source>
</evidence>
<dbReference type="GO" id="GO:0016020">
    <property type="term" value="C:membrane"/>
    <property type="evidence" value="ECO:0007669"/>
    <property type="project" value="UniProtKB-SubCell"/>
</dbReference>
<organism evidence="5 6">
    <name type="scientific">Acaryochloris thomasi RCC1774</name>
    <dbReference type="NCBI Taxonomy" id="1764569"/>
    <lineage>
        <taxon>Bacteria</taxon>
        <taxon>Bacillati</taxon>
        <taxon>Cyanobacteriota</taxon>
        <taxon>Cyanophyceae</taxon>
        <taxon>Acaryochloridales</taxon>
        <taxon>Acaryochloridaceae</taxon>
        <taxon>Acaryochloris</taxon>
        <taxon>Acaryochloris thomasi</taxon>
    </lineage>
</organism>
<dbReference type="EMBL" id="PQWO01000015">
    <property type="protein sequence ID" value="PZD71690.1"/>
    <property type="molecule type" value="Genomic_DNA"/>
</dbReference>
<dbReference type="AlphaFoldDB" id="A0A2W1JCH8"/>
<dbReference type="InterPro" id="IPR025564">
    <property type="entry name" value="CAAD_dom"/>
</dbReference>
<evidence type="ECO:0000313" key="6">
    <source>
        <dbReference type="Proteomes" id="UP000248857"/>
    </source>
</evidence>
<evidence type="ECO:0000256" key="2">
    <source>
        <dbReference type="SAM" id="MobiDB-lite"/>
    </source>
</evidence>
<keyword evidence="3" id="KW-0812">Transmembrane</keyword>
<gene>
    <name evidence="5" type="ORF">C1752_05015</name>
</gene>
<comment type="subcellular location">
    <subcellularLocation>
        <location evidence="1">Membrane</location>
        <topology evidence="1">Multi-pass membrane protein</topology>
    </subcellularLocation>
</comment>
<evidence type="ECO:0000313" key="5">
    <source>
        <dbReference type="EMBL" id="PZD71690.1"/>
    </source>
</evidence>
<dbReference type="InterPro" id="IPR033344">
    <property type="entry name" value="CURT1"/>
</dbReference>
<dbReference type="GO" id="GO:0009579">
    <property type="term" value="C:thylakoid"/>
    <property type="evidence" value="ECO:0007669"/>
    <property type="project" value="InterPro"/>
</dbReference>
<keyword evidence="3" id="KW-0472">Membrane</keyword>
<accession>A0A2W1JCH8</accession>
<dbReference type="OrthoDB" id="459910at2"/>
<name>A0A2W1JCH8_9CYAN</name>
<dbReference type="Pfam" id="PF14159">
    <property type="entry name" value="CAAD"/>
    <property type="match status" value="1"/>
</dbReference>
<dbReference type="Proteomes" id="UP000248857">
    <property type="component" value="Unassembled WGS sequence"/>
</dbReference>
<feature type="domain" description="Cyanobacterial aminoacyl-tRNA synthetase CAAD" evidence="4">
    <location>
        <begin position="63"/>
        <end position="143"/>
    </location>
</feature>